<protein>
    <recommendedName>
        <fullName evidence="2">DUF7721 domain-containing protein</fullName>
    </recommendedName>
</protein>
<dbReference type="PANTHER" id="PTHR39477">
    <property type="entry name" value="CHROMOSOME 8, WHOLE GENOME SHOTGUN SEQUENCE"/>
    <property type="match status" value="1"/>
</dbReference>
<evidence type="ECO:0000256" key="1">
    <source>
        <dbReference type="SAM" id="MobiDB-lite"/>
    </source>
</evidence>
<proteinExistence type="predicted"/>
<evidence type="ECO:0000313" key="4">
    <source>
        <dbReference type="Proteomes" id="UP001214603"/>
    </source>
</evidence>
<dbReference type="Pfam" id="PF24845">
    <property type="entry name" value="DUF7721"/>
    <property type="match status" value="1"/>
</dbReference>
<dbReference type="PANTHER" id="PTHR39477:SF1">
    <property type="entry name" value="BETA-FLANKING PROTEIN"/>
    <property type="match status" value="1"/>
</dbReference>
<accession>A0AAF0DWH1</accession>
<feature type="compositionally biased region" description="Low complexity" evidence="1">
    <location>
        <begin position="13"/>
        <end position="23"/>
    </location>
</feature>
<dbReference type="EMBL" id="CP119934">
    <property type="protein sequence ID" value="WFD01396.1"/>
    <property type="molecule type" value="Genomic_DNA"/>
</dbReference>
<dbReference type="Proteomes" id="UP001214603">
    <property type="component" value="Chromosome 1"/>
</dbReference>
<gene>
    <name evidence="3" type="ORF">MOBT1_000059</name>
</gene>
<feature type="domain" description="DUF7721" evidence="2">
    <location>
        <begin position="41"/>
        <end position="118"/>
    </location>
</feature>
<evidence type="ECO:0000259" key="2">
    <source>
        <dbReference type="Pfam" id="PF24845"/>
    </source>
</evidence>
<dbReference type="AlphaFoldDB" id="A0AAF0DWH1"/>
<dbReference type="InterPro" id="IPR056138">
    <property type="entry name" value="DUF7721"/>
</dbReference>
<evidence type="ECO:0000313" key="3">
    <source>
        <dbReference type="EMBL" id="WFD01396.1"/>
    </source>
</evidence>
<keyword evidence="4" id="KW-1185">Reference proteome</keyword>
<sequence>MENFVNMGKQFLQNQGQGQSGPSAGQGGGNNGGLNLQNIVSHATQHDQQQGNNGNQQLFGQVASMLQNKHDNGHINENVNENQLMSAFHKITSGKGGNNQEIGDAAAVDAIKSYFGGGSHQKQGGIDSLIGKAMSVASSNASKHGGNQQDAMNHASETVMKLVMKHKLKSMLGGGGGGGDVSQLMSLLS</sequence>
<organism evidence="3 4">
    <name type="scientific">Malassezia obtusa</name>
    <dbReference type="NCBI Taxonomy" id="76774"/>
    <lineage>
        <taxon>Eukaryota</taxon>
        <taxon>Fungi</taxon>
        <taxon>Dikarya</taxon>
        <taxon>Basidiomycota</taxon>
        <taxon>Ustilaginomycotina</taxon>
        <taxon>Malasseziomycetes</taxon>
        <taxon>Malasseziales</taxon>
        <taxon>Malasseziaceae</taxon>
        <taxon>Malassezia</taxon>
    </lineage>
</organism>
<feature type="region of interest" description="Disordered" evidence="1">
    <location>
        <begin position="13"/>
        <end position="36"/>
    </location>
</feature>
<name>A0AAF0DWH1_9BASI</name>
<reference evidence="3" key="1">
    <citation type="submission" date="2023-03" db="EMBL/GenBank/DDBJ databases">
        <title>Mating type loci evolution in Malassezia.</title>
        <authorList>
            <person name="Coelho M.A."/>
        </authorList>
    </citation>
    <scope>NUCLEOTIDE SEQUENCE</scope>
    <source>
        <strain evidence="3">CBS 7876</strain>
    </source>
</reference>